<keyword evidence="8" id="KW-0702">S-nitrosylation</keyword>
<evidence type="ECO:0000256" key="23">
    <source>
        <dbReference type="ARBA" id="ARBA00049140"/>
    </source>
</evidence>
<dbReference type="Pfam" id="PF02770">
    <property type="entry name" value="Acyl-CoA_dh_M"/>
    <property type="match status" value="1"/>
</dbReference>
<comment type="catalytic activity">
    <reaction evidence="22">
        <text>a very-long-chain 2,3-saturated fatty acyl-CoA + oxidized [electron-transfer flavoprotein] + H(+) = a very-long-chain (2E)-enoyl-CoA + reduced [electron-transfer flavoprotein]</text>
        <dbReference type="Rhea" id="RHEA:19181"/>
        <dbReference type="Rhea" id="RHEA-COMP:10685"/>
        <dbReference type="Rhea" id="RHEA-COMP:10686"/>
        <dbReference type="ChEBI" id="CHEBI:15378"/>
        <dbReference type="ChEBI" id="CHEBI:57692"/>
        <dbReference type="ChEBI" id="CHEBI:58307"/>
        <dbReference type="ChEBI" id="CHEBI:83724"/>
        <dbReference type="ChEBI" id="CHEBI:83728"/>
        <dbReference type="EC" id="1.3.8.9"/>
    </reaction>
    <physiologicalReaction direction="left-to-right" evidence="22">
        <dbReference type="Rhea" id="RHEA:19182"/>
    </physiologicalReaction>
</comment>
<dbReference type="PROSITE" id="PS00072">
    <property type="entry name" value="ACYL_COA_DH_1"/>
    <property type="match status" value="1"/>
</dbReference>
<organism evidence="31">
    <name type="scientific">Medioppia subpectinata</name>
    <dbReference type="NCBI Taxonomy" id="1979941"/>
    <lineage>
        <taxon>Eukaryota</taxon>
        <taxon>Metazoa</taxon>
        <taxon>Ecdysozoa</taxon>
        <taxon>Arthropoda</taxon>
        <taxon>Chelicerata</taxon>
        <taxon>Arachnida</taxon>
        <taxon>Acari</taxon>
        <taxon>Acariformes</taxon>
        <taxon>Sarcoptiformes</taxon>
        <taxon>Oribatida</taxon>
        <taxon>Brachypylina</taxon>
        <taxon>Oppioidea</taxon>
        <taxon>Oppiidae</taxon>
        <taxon>Medioppia</taxon>
    </lineage>
</organism>
<evidence type="ECO:0000256" key="22">
    <source>
        <dbReference type="ARBA" id="ARBA00049050"/>
    </source>
</evidence>
<feature type="domain" description="ACAD9/ACADV-like C-terminal" evidence="30">
    <location>
        <begin position="372"/>
        <end position="452"/>
    </location>
</feature>
<evidence type="ECO:0000256" key="13">
    <source>
        <dbReference type="ARBA" id="ARBA00023098"/>
    </source>
</evidence>
<dbReference type="EC" id="1.3.8.9" evidence="16"/>
<evidence type="ECO:0000256" key="3">
    <source>
        <dbReference type="ARBA" id="ARBA00005198"/>
    </source>
</evidence>
<feature type="domain" description="Acyl-CoA dehydrogenase/oxidase C-terminal" evidence="27">
    <location>
        <begin position="279"/>
        <end position="350"/>
    </location>
</feature>
<evidence type="ECO:0000256" key="5">
    <source>
        <dbReference type="ARBA" id="ARBA00022553"/>
    </source>
</evidence>
<name>A0A7R9Q5K9_9ACAR</name>
<dbReference type="FunFam" id="2.40.110.10:FF:000006">
    <property type="entry name" value="very long-chain specific acyl-CoA dehydrogenase, mitochondrial"/>
    <property type="match status" value="1"/>
</dbReference>
<dbReference type="InterPro" id="IPR049448">
    <property type="entry name" value="ACAD9/ACADV-like_C"/>
</dbReference>
<comment type="subcellular location">
    <subcellularLocation>
        <location evidence="2">Mitochondrion inner membrane</location>
        <topology evidence="2">Peripheral membrane protein</topology>
    </subcellularLocation>
</comment>
<keyword evidence="13" id="KW-0443">Lipid metabolism</keyword>
<evidence type="ECO:0000256" key="25">
    <source>
        <dbReference type="RuleBase" id="RU362125"/>
    </source>
</evidence>
<dbReference type="Gene3D" id="2.40.110.10">
    <property type="entry name" value="Butyryl-CoA Dehydrogenase, subunit A, domain 2"/>
    <property type="match status" value="1"/>
</dbReference>
<dbReference type="GO" id="GO:0000062">
    <property type="term" value="F:fatty-acyl-CoA binding"/>
    <property type="evidence" value="ECO:0007669"/>
    <property type="project" value="TreeGrafter"/>
</dbReference>
<dbReference type="InterPro" id="IPR036250">
    <property type="entry name" value="AcylCo_DH-like_C"/>
</dbReference>
<comment type="catalytic activity">
    <reaction evidence="21">
        <text>tetracosanoyl-CoA + oxidized [electron-transfer flavoprotein] + H(+) = (2E)-tetracosenoyl-CoA + reduced [electron-transfer flavoprotein]</text>
        <dbReference type="Rhea" id="RHEA:47232"/>
        <dbReference type="Rhea" id="RHEA-COMP:10685"/>
        <dbReference type="Rhea" id="RHEA-COMP:10686"/>
        <dbReference type="ChEBI" id="CHEBI:15378"/>
        <dbReference type="ChEBI" id="CHEBI:57692"/>
        <dbReference type="ChEBI" id="CHEBI:58307"/>
        <dbReference type="ChEBI" id="CHEBI:65052"/>
        <dbReference type="ChEBI" id="CHEBI:74693"/>
    </reaction>
    <physiologicalReaction direction="left-to-right" evidence="21">
        <dbReference type="Rhea" id="RHEA:47233"/>
    </physiologicalReaction>
</comment>
<dbReference type="InterPro" id="IPR037069">
    <property type="entry name" value="AcylCoA_DH/ox_N_sf"/>
</dbReference>
<protein>
    <recommendedName>
        <fullName evidence="17">Very long-chain specific acyl-CoA dehydrogenase, mitochondrial</fullName>
        <ecNumber evidence="16">1.3.8.9</ecNumber>
    </recommendedName>
</protein>
<evidence type="ECO:0000256" key="9">
    <source>
        <dbReference type="ARBA" id="ARBA00022827"/>
    </source>
</evidence>
<keyword evidence="6 25" id="KW-0285">Flavoprotein</keyword>
<dbReference type="Gene3D" id="1.20.140.10">
    <property type="entry name" value="Butyryl-CoA Dehydrogenase, subunit A, domain 3"/>
    <property type="match status" value="2"/>
</dbReference>
<dbReference type="InterPro" id="IPR009075">
    <property type="entry name" value="AcylCo_DH/oxidase_C"/>
</dbReference>
<dbReference type="GO" id="GO:0005743">
    <property type="term" value="C:mitochondrial inner membrane"/>
    <property type="evidence" value="ECO:0007669"/>
    <property type="project" value="UniProtKB-SubCell"/>
</dbReference>
<comment type="similarity">
    <text evidence="4 25">Belongs to the acyl-CoA dehydrogenase family.</text>
</comment>
<evidence type="ECO:0000256" key="18">
    <source>
        <dbReference type="ARBA" id="ARBA00045422"/>
    </source>
</evidence>
<evidence type="ECO:0000259" key="29">
    <source>
        <dbReference type="Pfam" id="PF02771"/>
    </source>
</evidence>
<evidence type="ECO:0000256" key="7">
    <source>
        <dbReference type="ARBA" id="ARBA00022792"/>
    </source>
</evidence>
<feature type="domain" description="Acyl-CoA dehydrogenase/oxidase N-terminal" evidence="29">
    <location>
        <begin position="54"/>
        <end position="166"/>
    </location>
</feature>
<dbReference type="AlphaFoldDB" id="A0A7R9Q5K9"/>
<evidence type="ECO:0000259" key="28">
    <source>
        <dbReference type="Pfam" id="PF02770"/>
    </source>
</evidence>
<comment type="pathway">
    <text evidence="3">Lipid metabolism; mitochondrial fatty acid beta-oxidation.</text>
</comment>
<dbReference type="Pfam" id="PF02771">
    <property type="entry name" value="Acyl-CoA_dh_N"/>
    <property type="match status" value="1"/>
</dbReference>
<proteinExistence type="inferred from homology"/>
<feature type="region of interest" description="Disordered" evidence="26">
    <location>
        <begin position="1"/>
        <end position="24"/>
    </location>
</feature>
<evidence type="ECO:0000256" key="24">
    <source>
        <dbReference type="ARBA" id="ARBA00049224"/>
    </source>
</evidence>
<comment type="catalytic activity">
    <reaction evidence="20">
        <text>dodecanoyl-CoA + oxidized [electron-transfer flavoprotein] + H(+) = (2E)-dodecenoyl-CoA + reduced [electron-transfer flavoprotein]</text>
        <dbReference type="Rhea" id="RHEA:47296"/>
        <dbReference type="Rhea" id="RHEA-COMP:10685"/>
        <dbReference type="Rhea" id="RHEA-COMP:10686"/>
        <dbReference type="ChEBI" id="CHEBI:15378"/>
        <dbReference type="ChEBI" id="CHEBI:57330"/>
        <dbReference type="ChEBI" id="CHEBI:57375"/>
        <dbReference type="ChEBI" id="CHEBI:57692"/>
        <dbReference type="ChEBI" id="CHEBI:58307"/>
    </reaction>
    <physiologicalReaction direction="left-to-right" evidence="20">
        <dbReference type="Rhea" id="RHEA:47297"/>
    </physiologicalReaction>
</comment>
<dbReference type="Gene3D" id="1.10.540.10">
    <property type="entry name" value="Acyl-CoA dehydrogenase/oxidase, N-terminal domain"/>
    <property type="match status" value="1"/>
</dbReference>
<evidence type="ECO:0000259" key="30">
    <source>
        <dbReference type="Pfam" id="PF21343"/>
    </source>
</evidence>
<evidence type="ECO:0000256" key="2">
    <source>
        <dbReference type="ARBA" id="ARBA00004637"/>
    </source>
</evidence>
<evidence type="ECO:0000256" key="21">
    <source>
        <dbReference type="ARBA" id="ARBA00048086"/>
    </source>
</evidence>
<evidence type="ECO:0000256" key="1">
    <source>
        <dbReference type="ARBA" id="ARBA00001974"/>
    </source>
</evidence>
<keyword evidence="11" id="KW-0809">Transit peptide</keyword>
<evidence type="ECO:0000256" key="19">
    <source>
        <dbReference type="ARBA" id="ARBA00046812"/>
    </source>
</evidence>
<keyword evidence="15" id="KW-0472">Membrane</keyword>
<evidence type="ECO:0000256" key="20">
    <source>
        <dbReference type="ARBA" id="ARBA00047893"/>
    </source>
</evidence>
<dbReference type="InterPro" id="IPR006089">
    <property type="entry name" value="Acyl-CoA_DH_CS"/>
</dbReference>
<dbReference type="GO" id="GO:0006631">
    <property type="term" value="P:fatty acid metabolic process"/>
    <property type="evidence" value="ECO:0007669"/>
    <property type="project" value="UniProtKB-KW"/>
</dbReference>
<comment type="function">
    <text evidence="18">Very long-chain specific acyl-CoA dehydrogenase is one of the acyl-CoA dehydrogenases that catalyze the first step of mitochondrial fatty acid beta-oxidation, an aerobic process breaking down fatty acids into acetyl-CoA and allowing the production of energy from fats. The first step of fatty acid beta-oxidation consists in the removal of one hydrogen from C-2 and C-3 of the straight-chain fatty acyl-CoA thioester, resulting in the formation of trans-2-enoyl-CoA. Among the different mitochondrial acyl-CoA dehydrogenases, very long-chain specific acyl-CoA dehydrogenase acts specifically on acyl-CoAs with saturated 12 to 24 carbons long primary chains.</text>
</comment>
<dbReference type="OrthoDB" id="2588832at2759"/>
<dbReference type="InterPro" id="IPR046373">
    <property type="entry name" value="Acyl-CoA_Oxase/DH_mid-dom_sf"/>
</dbReference>
<reference evidence="31" key="1">
    <citation type="submission" date="2020-11" db="EMBL/GenBank/DDBJ databases">
        <authorList>
            <person name="Tran Van P."/>
        </authorList>
    </citation>
    <scope>NUCLEOTIDE SEQUENCE</scope>
</reference>
<evidence type="ECO:0000256" key="4">
    <source>
        <dbReference type="ARBA" id="ARBA00009347"/>
    </source>
</evidence>
<dbReference type="InterPro" id="IPR009100">
    <property type="entry name" value="AcylCoA_DH/oxidase_NM_dom_sf"/>
</dbReference>
<evidence type="ECO:0000256" key="14">
    <source>
        <dbReference type="ARBA" id="ARBA00023128"/>
    </source>
</evidence>
<comment type="catalytic activity">
    <reaction evidence="24">
        <text>octadecanoyl-CoA + oxidized [electron-transfer flavoprotein] + H(+) = (2E)-octadecenoyl-CoA + reduced [electron-transfer flavoprotein]</text>
        <dbReference type="Rhea" id="RHEA:47240"/>
        <dbReference type="Rhea" id="RHEA-COMP:10685"/>
        <dbReference type="Rhea" id="RHEA-COMP:10686"/>
        <dbReference type="ChEBI" id="CHEBI:15378"/>
        <dbReference type="ChEBI" id="CHEBI:57394"/>
        <dbReference type="ChEBI" id="CHEBI:57692"/>
        <dbReference type="ChEBI" id="CHEBI:58307"/>
        <dbReference type="ChEBI" id="CHEBI:71412"/>
    </reaction>
    <physiologicalReaction direction="left-to-right" evidence="24">
        <dbReference type="Rhea" id="RHEA:47241"/>
    </physiologicalReaction>
</comment>
<dbReference type="Pfam" id="PF21343">
    <property type="entry name" value="ACAD9-ACADV_C"/>
    <property type="match status" value="1"/>
</dbReference>
<evidence type="ECO:0000256" key="16">
    <source>
        <dbReference type="ARBA" id="ARBA00039034"/>
    </source>
</evidence>
<keyword evidence="32" id="KW-1185">Reference proteome</keyword>
<dbReference type="SUPFAM" id="SSF56645">
    <property type="entry name" value="Acyl-CoA dehydrogenase NM domain-like"/>
    <property type="match status" value="1"/>
</dbReference>
<evidence type="ECO:0000256" key="11">
    <source>
        <dbReference type="ARBA" id="ARBA00022946"/>
    </source>
</evidence>
<keyword evidence="12 25" id="KW-0560">Oxidoreductase</keyword>
<keyword evidence="9 25" id="KW-0274">FAD</keyword>
<keyword evidence="5" id="KW-0597">Phosphoprotein</keyword>
<keyword evidence="14" id="KW-0496">Mitochondrion</keyword>
<dbReference type="FunFam" id="1.10.540.10:FF:000001">
    <property type="entry name" value="Very long-chain-specific acyl-CoA dehydrogenase, mitochondrial"/>
    <property type="match status" value="1"/>
</dbReference>
<dbReference type="Pfam" id="PF00441">
    <property type="entry name" value="Acyl-CoA_dh_1"/>
    <property type="match status" value="1"/>
</dbReference>
<keyword evidence="7" id="KW-0999">Mitochondrion inner membrane</keyword>
<evidence type="ECO:0000259" key="27">
    <source>
        <dbReference type="Pfam" id="PF00441"/>
    </source>
</evidence>
<dbReference type="PANTHER" id="PTHR43884:SF11">
    <property type="entry name" value="VERY LONG-CHAIN SPECIFIC ACYL-COA DEHYDROGENASE, MITOCHONDRIAL"/>
    <property type="match status" value="1"/>
</dbReference>
<evidence type="ECO:0000256" key="26">
    <source>
        <dbReference type="SAM" id="MobiDB-lite"/>
    </source>
</evidence>
<evidence type="ECO:0000256" key="8">
    <source>
        <dbReference type="ARBA" id="ARBA00022799"/>
    </source>
</evidence>
<comment type="subunit">
    <text evidence="19">Homodimer. Homodimerizes after import into the mitochondrion.</text>
</comment>
<evidence type="ECO:0000256" key="17">
    <source>
        <dbReference type="ARBA" id="ARBA00040902"/>
    </source>
</evidence>
<evidence type="ECO:0000256" key="6">
    <source>
        <dbReference type="ARBA" id="ARBA00022630"/>
    </source>
</evidence>
<dbReference type="Proteomes" id="UP000759131">
    <property type="component" value="Unassembled WGS sequence"/>
</dbReference>
<evidence type="ECO:0000256" key="15">
    <source>
        <dbReference type="ARBA" id="ARBA00023136"/>
    </source>
</evidence>
<accession>A0A7R9Q5K9</accession>
<keyword evidence="10" id="KW-0276">Fatty acid metabolism</keyword>
<sequence>PRNQSNAAKVAADGDPKAKRERRAAETTQSFVMNLFCGEGKVIQQFPYPQVLDAEEIQMVEMVTEPMTKSWKPEDALRFEENHAYDEKLWTMLKEMGSFGIQVPPEYGGIGFNNTQYGRLGEIMGRYDLSLGVALGAHQSIGFKGILLYGTDAQKKKWLPDLAAGKKIACFCLTEPSAGSDASGIQTKAVLSADGKHFVMNGSKIWISNGGIADIFTVFAKTPAADGGKDKVTAFVVERGAGLTSGPPNKKMGIMASNTTEVFFDNVMIPVENVLGQVGGGFKVAMNILNNGRFGMAGALAGSMRTCIEKATEHANTRTQFGQKLSTFGDIQEKIARMTLKHYVTESMAYMLRYLHIPFPSLIIEAYICAKIRRLADAAIDIYASVVVLSRASRALEKNLSSAGIEKKIADLFCNEASVRIATNLSQLRGTQDLKNYSTMKAIAEEVLNNGATNLSQLRGTQDLKNYSTMKEIAAEVLNNGGVVQNHPLG</sequence>
<feature type="non-terminal residue" evidence="31">
    <location>
        <position position="490"/>
    </location>
</feature>
<dbReference type="GO" id="GO:0050660">
    <property type="term" value="F:flavin adenine dinucleotide binding"/>
    <property type="evidence" value="ECO:0007669"/>
    <property type="project" value="InterPro"/>
</dbReference>
<comment type="cofactor">
    <cofactor evidence="1 25">
        <name>FAD</name>
        <dbReference type="ChEBI" id="CHEBI:57692"/>
    </cofactor>
</comment>
<evidence type="ECO:0000256" key="10">
    <source>
        <dbReference type="ARBA" id="ARBA00022832"/>
    </source>
</evidence>
<dbReference type="PANTHER" id="PTHR43884">
    <property type="entry name" value="ACYL-COA DEHYDROGENASE"/>
    <property type="match status" value="1"/>
</dbReference>
<evidence type="ECO:0000313" key="31">
    <source>
        <dbReference type="EMBL" id="CAD7633006.1"/>
    </source>
</evidence>
<dbReference type="EMBL" id="OC866525">
    <property type="protein sequence ID" value="CAD7633006.1"/>
    <property type="molecule type" value="Genomic_DNA"/>
</dbReference>
<dbReference type="SUPFAM" id="SSF47203">
    <property type="entry name" value="Acyl-CoA dehydrogenase C-terminal domain-like"/>
    <property type="match status" value="1"/>
</dbReference>
<comment type="catalytic activity">
    <reaction evidence="23">
        <text>eicosanoyl-CoA + oxidized [electron-transfer flavoprotein] + H(+) = (2E)-eicosenoyl-CoA + reduced [electron-transfer flavoprotein]</text>
        <dbReference type="Rhea" id="RHEA:47236"/>
        <dbReference type="Rhea" id="RHEA-COMP:10685"/>
        <dbReference type="Rhea" id="RHEA-COMP:10686"/>
        <dbReference type="ChEBI" id="CHEBI:15378"/>
        <dbReference type="ChEBI" id="CHEBI:57380"/>
        <dbReference type="ChEBI" id="CHEBI:57692"/>
        <dbReference type="ChEBI" id="CHEBI:58307"/>
        <dbReference type="ChEBI" id="CHEBI:74691"/>
    </reaction>
    <physiologicalReaction direction="left-to-right" evidence="23">
        <dbReference type="Rhea" id="RHEA:47237"/>
    </physiologicalReaction>
</comment>
<dbReference type="EMBL" id="CAJPIZ010011950">
    <property type="protein sequence ID" value="CAG2113436.1"/>
    <property type="molecule type" value="Genomic_DNA"/>
</dbReference>
<evidence type="ECO:0000313" key="32">
    <source>
        <dbReference type="Proteomes" id="UP000759131"/>
    </source>
</evidence>
<evidence type="ECO:0000256" key="12">
    <source>
        <dbReference type="ARBA" id="ARBA00023002"/>
    </source>
</evidence>
<gene>
    <name evidence="31" type="ORF">OSB1V03_LOCUS13405</name>
</gene>
<feature type="domain" description="Acyl-CoA oxidase/dehydrogenase middle" evidence="28">
    <location>
        <begin position="170"/>
        <end position="267"/>
    </location>
</feature>
<dbReference type="InterPro" id="IPR006091">
    <property type="entry name" value="Acyl-CoA_Oxase/DH_mid-dom"/>
</dbReference>
<dbReference type="InterPro" id="IPR013786">
    <property type="entry name" value="AcylCoA_DH/ox_N"/>
</dbReference>
<dbReference type="GO" id="GO:0017099">
    <property type="term" value="F:very-long-chain fatty acyl-CoA dehydrogenase activity"/>
    <property type="evidence" value="ECO:0007669"/>
    <property type="project" value="UniProtKB-EC"/>
</dbReference>